<feature type="transmembrane region" description="Helical" evidence="7">
    <location>
        <begin position="279"/>
        <end position="304"/>
    </location>
</feature>
<sequence>MSQLYEYLKMAVSNIKANKVRSFLTMLGIIIGISSVILIVSLGNGAKNVITGEMSGIASGQIALYTYDSTGSYYITNDDIEAIQNEISGIKAVNVYSGCEGTTTTKKGEFKVEGSGQMASYPYFSTATIFKGRCFNENEYLAGQPVCVIGEEDALRLFGSSDVVGMNLDVTCWGTEVAFTIIGVEKAEESSFLSFTYDNSPVNIYFPLTVLSTIYGMEMDDYYQIYLLAEDDADTTAITTQVVNLLERRHQCYGEDIYQYESFNDYMSIVNTVINAVTMLISLVAAISLVVGGIGVMNIMLVSVTERTREIGIRKALGAKTRSIMLQFLSESAIITMIGGLLGIITGIAEAYLVAKIIALVNPQLSFTPSVSIITVLITTLFSSTIGLFFGIYPAKKAAKLSPIEALRRN</sequence>
<comment type="caution">
    <text evidence="10">The sequence shown here is derived from an EMBL/GenBank/DDBJ whole genome shotgun (WGS) entry which is preliminary data.</text>
</comment>
<protein>
    <submittedName>
        <fullName evidence="10">ABC transporter permease</fullName>
    </submittedName>
</protein>
<organism evidence="10 11">
    <name type="scientific">Roseburia zhanii</name>
    <dbReference type="NCBI Taxonomy" id="2763064"/>
    <lineage>
        <taxon>Bacteria</taxon>
        <taxon>Bacillati</taxon>
        <taxon>Bacillota</taxon>
        <taxon>Clostridia</taxon>
        <taxon>Lachnospirales</taxon>
        <taxon>Lachnospiraceae</taxon>
        <taxon>Roseburia</taxon>
    </lineage>
</organism>
<dbReference type="InterPro" id="IPR025857">
    <property type="entry name" value="MacB_PCD"/>
</dbReference>
<evidence type="ECO:0000256" key="3">
    <source>
        <dbReference type="ARBA" id="ARBA00022692"/>
    </source>
</evidence>
<keyword evidence="11" id="KW-1185">Reference proteome</keyword>
<evidence type="ECO:0000256" key="4">
    <source>
        <dbReference type="ARBA" id="ARBA00022989"/>
    </source>
</evidence>
<dbReference type="PANTHER" id="PTHR30572">
    <property type="entry name" value="MEMBRANE COMPONENT OF TRANSPORTER-RELATED"/>
    <property type="match status" value="1"/>
</dbReference>
<dbReference type="InterPro" id="IPR003838">
    <property type="entry name" value="ABC3_permease_C"/>
</dbReference>
<evidence type="ECO:0000259" key="8">
    <source>
        <dbReference type="Pfam" id="PF02687"/>
    </source>
</evidence>
<evidence type="ECO:0000256" key="1">
    <source>
        <dbReference type="ARBA" id="ARBA00004651"/>
    </source>
</evidence>
<dbReference type="GO" id="GO:0005886">
    <property type="term" value="C:plasma membrane"/>
    <property type="evidence" value="ECO:0007669"/>
    <property type="project" value="UniProtKB-SubCell"/>
</dbReference>
<evidence type="ECO:0000259" key="9">
    <source>
        <dbReference type="Pfam" id="PF12704"/>
    </source>
</evidence>
<gene>
    <name evidence="10" type="ORF">H8S17_01295</name>
</gene>
<feature type="domain" description="ABC3 transporter permease C-terminal" evidence="8">
    <location>
        <begin position="283"/>
        <end position="403"/>
    </location>
</feature>
<dbReference type="AlphaFoldDB" id="A0A923LME6"/>
<reference evidence="10" key="1">
    <citation type="submission" date="2020-08" db="EMBL/GenBank/DDBJ databases">
        <title>Genome public.</title>
        <authorList>
            <person name="Liu C."/>
            <person name="Sun Q."/>
        </authorList>
    </citation>
    <scope>NUCLEOTIDE SEQUENCE</scope>
    <source>
        <strain evidence="10">BX1005</strain>
    </source>
</reference>
<feature type="transmembrane region" description="Helical" evidence="7">
    <location>
        <begin position="20"/>
        <end position="42"/>
    </location>
</feature>
<evidence type="ECO:0000313" key="10">
    <source>
        <dbReference type="EMBL" id="MBC5712856.1"/>
    </source>
</evidence>
<feature type="transmembrane region" description="Helical" evidence="7">
    <location>
        <begin position="324"/>
        <end position="349"/>
    </location>
</feature>
<keyword evidence="5 7" id="KW-0472">Membrane</keyword>
<feature type="transmembrane region" description="Helical" evidence="7">
    <location>
        <begin position="369"/>
        <end position="393"/>
    </location>
</feature>
<accession>A0A923LME6</accession>
<dbReference type="Pfam" id="PF12704">
    <property type="entry name" value="MacB_PCD"/>
    <property type="match status" value="1"/>
</dbReference>
<dbReference type="InterPro" id="IPR050250">
    <property type="entry name" value="Macrolide_Exporter_MacB"/>
</dbReference>
<proteinExistence type="inferred from homology"/>
<dbReference type="Proteomes" id="UP000606720">
    <property type="component" value="Unassembled WGS sequence"/>
</dbReference>
<keyword evidence="3 7" id="KW-0812">Transmembrane</keyword>
<feature type="domain" description="MacB-like periplasmic core" evidence="9">
    <location>
        <begin position="22"/>
        <end position="244"/>
    </location>
</feature>
<keyword evidence="2" id="KW-1003">Cell membrane</keyword>
<comment type="subcellular location">
    <subcellularLocation>
        <location evidence="1">Cell membrane</location>
        <topology evidence="1">Multi-pass membrane protein</topology>
    </subcellularLocation>
</comment>
<evidence type="ECO:0000313" key="11">
    <source>
        <dbReference type="Proteomes" id="UP000606720"/>
    </source>
</evidence>
<dbReference type="GO" id="GO:0022857">
    <property type="term" value="F:transmembrane transporter activity"/>
    <property type="evidence" value="ECO:0007669"/>
    <property type="project" value="TreeGrafter"/>
</dbReference>
<evidence type="ECO:0000256" key="6">
    <source>
        <dbReference type="ARBA" id="ARBA00038076"/>
    </source>
</evidence>
<evidence type="ECO:0000256" key="2">
    <source>
        <dbReference type="ARBA" id="ARBA00022475"/>
    </source>
</evidence>
<evidence type="ECO:0000256" key="7">
    <source>
        <dbReference type="SAM" id="Phobius"/>
    </source>
</evidence>
<comment type="similarity">
    <text evidence="6">Belongs to the ABC-4 integral membrane protein family.</text>
</comment>
<dbReference type="PANTHER" id="PTHR30572:SF4">
    <property type="entry name" value="ABC TRANSPORTER PERMEASE YTRF"/>
    <property type="match status" value="1"/>
</dbReference>
<dbReference type="EMBL" id="JACOPH010000001">
    <property type="protein sequence ID" value="MBC5712856.1"/>
    <property type="molecule type" value="Genomic_DNA"/>
</dbReference>
<keyword evidence="4 7" id="KW-1133">Transmembrane helix</keyword>
<evidence type="ECO:0000256" key="5">
    <source>
        <dbReference type="ARBA" id="ARBA00023136"/>
    </source>
</evidence>
<dbReference type="Pfam" id="PF02687">
    <property type="entry name" value="FtsX"/>
    <property type="match status" value="1"/>
</dbReference>
<name>A0A923LME6_9FIRM</name>
<dbReference type="RefSeq" id="WP_186865897.1">
    <property type="nucleotide sequence ID" value="NZ_JACOPH010000001.1"/>
</dbReference>